<dbReference type="GO" id="GO:0008270">
    <property type="term" value="F:zinc ion binding"/>
    <property type="evidence" value="ECO:0007669"/>
    <property type="project" value="UniProtKB-KW"/>
</dbReference>
<comment type="caution">
    <text evidence="3">The sequence shown here is derived from an EMBL/GenBank/DDBJ whole genome shotgun (WGS) entry which is preliminary data.</text>
</comment>
<accession>A0A5A7P1F7</accession>
<dbReference type="InterPro" id="IPR013087">
    <property type="entry name" value="Znf_C2H2_type"/>
</dbReference>
<protein>
    <submittedName>
        <fullName evidence="3">C2H2-like zinc finger protein</fullName>
    </submittedName>
</protein>
<keyword evidence="4" id="KW-1185">Reference proteome</keyword>
<evidence type="ECO:0000256" key="1">
    <source>
        <dbReference type="PROSITE-ProRule" id="PRU00042"/>
    </source>
</evidence>
<dbReference type="AlphaFoldDB" id="A0A5A7P1F7"/>
<gene>
    <name evidence="3" type="ORF">STAS_02266</name>
</gene>
<reference evidence="4" key="1">
    <citation type="journal article" date="2019" name="Curr. Biol.">
        <title>Genome Sequence of Striga asiatica Provides Insight into the Evolution of Plant Parasitism.</title>
        <authorList>
            <person name="Yoshida S."/>
            <person name="Kim S."/>
            <person name="Wafula E.K."/>
            <person name="Tanskanen J."/>
            <person name="Kim Y.M."/>
            <person name="Honaas L."/>
            <person name="Yang Z."/>
            <person name="Spallek T."/>
            <person name="Conn C.E."/>
            <person name="Ichihashi Y."/>
            <person name="Cheong K."/>
            <person name="Cui S."/>
            <person name="Der J.P."/>
            <person name="Gundlach H."/>
            <person name="Jiao Y."/>
            <person name="Hori C."/>
            <person name="Ishida J.K."/>
            <person name="Kasahara H."/>
            <person name="Kiba T."/>
            <person name="Kim M.S."/>
            <person name="Koo N."/>
            <person name="Laohavisit A."/>
            <person name="Lee Y.H."/>
            <person name="Lumba S."/>
            <person name="McCourt P."/>
            <person name="Mortimer J.C."/>
            <person name="Mutuku J.M."/>
            <person name="Nomura T."/>
            <person name="Sasaki-Sekimoto Y."/>
            <person name="Seto Y."/>
            <person name="Wang Y."/>
            <person name="Wakatake T."/>
            <person name="Sakakibara H."/>
            <person name="Demura T."/>
            <person name="Yamaguchi S."/>
            <person name="Yoneyama K."/>
            <person name="Manabe R.I."/>
            <person name="Nelson D.C."/>
            <person name="Schulman A.H."/>
            <person name="Timko M.P."/>
            <person name="dePamphilis C.W."/>
            <person name="Choi D."/>
            <person name="Shirasu K."/>
        </authorList>
    </citation>
    <scope>NUCLEOTIDE SEQUENCE [LARGE SCALE GENOMIC DNA]</scope>
    <source>
        <strain evidence="4">cv. UVA1</strain>
    </source>
</reference>
<evidence type="ECO:0000313" key="4">
    <source>
        <dbReference type="Proteomes" id="UP000325081"/>
    </source>
</evidence>
<dbReference type="OrthoDB" id="6077919at2759"/>
<dbReference type="SMART" id="SM00355">
    <property type="entry name" value="ZnF_C2H2"/>
    <property type="match status" value="2"/>
</dbReference>
<dbReference type="PROSITE" id="PS50157">
    <property type="entry name" value="ZINC_FINGER_C2H2_2"/>
    <property type="match status" value="2"/>
</dbReference>
<dbReference type="SUPFAM" id="SSF57667">
    <property type="entry name" value="beta-beta-alpha zinc fingers"/>
    <property type="match status" value="2"/>
</dbReference>
<dbReference type="PROSITE" id="PS00028">
    <property type="entry name" value="ZINC_FINGER_C2H2_1"/>
    <property type="match status" value="2"/>
</dbReference>
<keyword evidence="1" id="KW-0862">Zinc</keyword>
<dbReference type="PANTHER" id="PTHR47591">
    <property type="entry name" value="ZINC FINGER PROTEIN ZAT2-RELATED"/>
    <property type="match status" value="1"/>
</dbReference>
<evidence type="ECO:0000259" key="2">
    <source>
        <dbReference type="PROSITE" id="PS50157"/>
    </source>
</evidence>
<dbReference type="InterPro" id="IPR036236">
    <property type="entry name" value="Znf_C2H2_sf"/>
</dbReference>
<dbReference type="PANTHER" id="PTHR47591:SF1">
    <property type="entry name" value="ZINC FINGER PROTEIN ZAT2-RELATED"/>
    <property type="match status" value="1"/>
</dbReference>
<sequence>MFMENHQDQEKLQPSPVFRQANLWVKLKIPIEVQRLDLFKTHDHISKNSCHNTKKMASCRICRKAFDSEKGLAGHMRVHSRKAEEERLKLKPKKPLKKKTIKIKNLQEDDSHGIIKKKPVCVVCDRSFSSLKSLYGHMRCHPDRDWRGINPPKSPFFSRSSARKTDDTFEENDEKGCFKDWEVKARRGRQGKTLKSRNSEHLSLNELKRPVKNVKRRKRLNLCNLKPLEKVGPVHESKKMLDFDLNELPPSMSEDEKAGV</sequence>
<keyword evidence="1" id="KW-0479">Metal-binding</keyword>
<feature type="domain" description="C2H2-type" evidence="2">
    <location>
        <begin position="57"/>
        <end position="84"/>
    </location>
</feature>
<feature type="domain" description="C2H2-type" evidence="2">
    <location>
        <begin position="119"/>
        <end position="146"/>
    </location>
</feature>
<keyword evidence="1" id="KW-0863">Zinc-finger</keyword>
<dbReference type="Gene3D" id="3.30.160.60">
    <property type="entry name" value="Classic Zinc Finger"/>
    <property type="match status" value="1"/>
</dbReference>
<proteinExistence type="predicted"/>
<evidence type="ECO:0000313" key="3">
    <source>
        <dbReference type="EMBL" id="GER26633.1"/>
    </source>
</evidence>
<dbReference type="Pfam" id="PF13912">
    <property type="entry name" value="zf-C2H2_6"/>
    <property type="match status" value="2"/>
</dbReference>
<organism evidence="3 4">
    <name type="scientific">Striga asiatica</name>
    <name type="common">Asiatic witchweed</name>
    <name type="synonym">Buchnera asiatica</name>
    <dbReference type="NCBI Taxonomy" id="4170"/>
    <lineage>
        <taxon>Eukaryota</taxon>
        <taxon>Viridiplantae</taxon>
        <taxon>Streptophyta</taxon>
        <taxon>Embryophyta</taxon>
        <taxon>Tracheophyta</taxon>
        <taxon>Spermatophyta</taxon>
        <taxon>Magnoliopsida</taxon>
        <taxon>eudicotyledons</taxon>
        <taxon>Gunneridae</taxon>
        <taxon>Pentapetalae</taxon>
        <taxon>asterids</taxon>
        <taxon>lamiids</taxon>
        <taxon>Lamiales</taxon>
        <taxon>Orobanchaceae</taxon>
        <taxon>Buchnereae</taxon>
        <taxon>Striga</taxon>
    </lineage>
</organism>
<name>A0A5A7P1F7_STRAF</name>
<dbReference type="EMBL" id="BKCP01001113">
    <property type="protein sequence ID" value="GER26633.1"/>
    <property type="molecule type" value="Genomic_DNA"/>
</dbReference>
<dbReference type="Proteomes" id="UP000325081">
    <property type="component" value="Unassembled WGS sequence"/>
</dbReference>